<gene>
    <name evidence="2" type="ORF">CC77DRAFT_1062086</name>
</gene>
<dbReference type="AlphaFoldDB" id="A0A177DKM8"/>
<name>A0A177DKM8_ALTAL</name>
<dbReference type="Proteomes" id="UP000077248">
    <property type="component" value="Unassembled WGS sequence"/>
</dbReference>
<protein>
    <submittedName>
        <fullName evidence="2">Uncharacterized protein</fullName>
    </submittedName>
</protein>
<proteinExistence type="predicted"/>
<dbReference type="RefSeq" id="XP_018385162.1">
    <property type="nucleotide sequence ID" value="XM_018528491.1"/>
</dbReference>
<evidence type="ECO:0000256" key="1">
    <source>
        <dbReference type="SAM" id="MobiDB-lite"/>
    </source>
</evidence>
<keyword evidence="3" id="KW-1185">Reference proteome</keyword>
<dbReference type="GeneID" id="29114085"/>
<dbReference type="KEGG" id="aalt:CC77DRAFT_1062086"/>
<feature type="region of interest" description="Disordered" evidence="1">
    <location>
        <begin position="123"/>
        <end position="231"/>
    </location>
</feature>
<evidence type="ECO:0000313" key="3">
    <source>
        <dbReference type="Proteomes" id="UP000077248"/>
    </source>
</evidence>
<feature type="compositionally biased region" description="Basic and acidic residues" evidence="1">
    <location>
        <begin position="1"/>
        <end position="15"/>
    </location>
</feature>
<dbReference type="VEuPathDB" id="FungiDB:CC77DRAFT_1062086"/>
<accession>A0A177DKM8</accession>
<feature type="compositionally biased region" description="Low complexity" evidence="1">
    <location>
        <begin position="153"/>
        <end position="167"/>
    </location>
</feature>
<organism evidence="2 3">
    <name type="scientific">Alternaria alternata</name>
    <name type="common">Alternaria rot fungus</name>
    <name type="synonym">Torula alternata</name>
    <dbReference type="NCBI Taxonomy" id="5599"/>
    <lineage>
        <taxon>Eukaryota</taxon>
        <taxon>Fungi</taxon>
        <taxon>Dikarya</taxon>
        <taxon>Ascomycota</taxon>
        <taxon>Pezizomycotina</taxon>
        <taxon>Dothideomycetes</taxon>
        <taxon>Pleosporomycetidae</taxon>
        <taxon>Pleosporales</taxon>
        <taxon>Pleosporineae</taxon>
        <taxon>Pleosporaceae</taxon>
        <taxon>Alternaria</taxon>
        <taxon>Alternaria sect. Alternaria</taxon>
        <taxon>Alternaria alternata complex</taxon>
    </lineage>
</organism>
<reference evidence="2 3" key="1">
    <citation type="submission" date="2016-05" db="EMBL/GenBank/DDBJ databases">
        <title>Comparative analysis of secretome profiles of manganese(II)-oxidizing ascomycete fungi.</title>
        <authorList>
            <consortium name="DOE Joint Genome Institute"/>
            <person name="Zeiner C.A."/>
            <person name="Purvine S.O."/>
            <person name="Zink E.M."/>
            <person name="Wu S."/>
            <person name="Pasa-Tolic L."/>
            <person name="Chaput D.L."/>
            <person name="Haridas S."/>
            <person name="Grigoriev I.V."/>
            <person name="Santelli C.M."/>
            <person name="Hansel C.M."/>
        </authorList>
    </citation>
    <scope>NUCLEOTIDE SEQUENCE [LARGE SCALE GENOMIC DNA]</scope>
    <source>
        <strain evidence="2 3">SRC1lrK2f</strain>
    </source>
</reference>
<sequence>MGIFGRKEQGPDRFSYHSHSAQADAARELCDLLNGGGRRMPMKARQRGPGYHFKYWDHNGFEHSLRIDENDRAVPVADMHGGGGHRGGDFQGLGGVNPRQIMAMQRDQFQHPGQMHMMPAQMQPGIQQRRPWDMQQAQQVAEHQQRARHHSQPHAQPLAQPQQAGAHDSNRPIFQNPFKEPLPQGSYGKREYVPGQEKIKVSDYGPRADNPGTGWDLMQSLNQLQKQNGRG</sequence>
<feature type="compositionally biased region" description="Polar residues" evidence="1">
    <location>
        <begin position="219"/>
        <end position="231"/>
    </location>
</feature>
<dbReference type="EMBL" id="KV441480">
    <property type="protein sequence ID" value="OAG19741.1"/>
    <property type="molecule type" value="Genomic_DNA"/>
</dbReference>
<evidence type="ECO:0000313" key="2">
    <source>
        <dbReference type="EMBL" id="OAG19741.1"/>
    </source>
</evidence>
<feature type="region of interest" description="Disordered" evidence="1">
    <location>
        <begin position="1"/>
        <end position="20"/>
    </location>
</feature>
<feature type="compositionally biased region" description="Basic and acidic residues" evidence="1">
    <location>
        <begin position="188"/>
        <end position="201"/>
    </location>
</feature>